<name>A0A9P5U227_9AGAR</name>
<keyword evidence="1" id="KW-0812">Transmembrane</keyword>
<proteinExistence type="predicted"/>
<comment type="caution">
    <text evidence="2">The sequence shown here is derived from an EMBL/GenBank/DDBJ whole genome shotgun (WGS) entry which is preliminary data.</text>
</comment>
<accession>A0A9P5U227</accession>
<dbReference type="AlphaFoldDB" id="A0A9P5U227"/>
<evidence type="ECO:0000256" key="1">
    <source>
        <dbReference type="SAM" id="Phobius"/>
    </source>
</evidence>
<evidence type="ECO:0000313" key="3">
    <source>
        <dbReference type="Proteomes" id="UP000772434"/>
    </source>
</evidence>
<gene>
    <name evidence="2" type="ORF">BDP27DRAFT_172286</name>
</gene>
<dbReference type="Proteomes" id="UP000772434">
    <property type="component" value="Unassembled WGS sequence"/>
</dbReference>
<feature type="transmembrane region" description="Helical" evidence="1">
    <location>
        <begin position="154"/>
        <end position="176"/>
    </location>
</feature>
<protein>
    <submittedName>
        <fullName evidence="2">Uncharacterized protein</fullName>
    </submittedName>
</protein>
<feature type="transmembrane region" description="Helical" evidence="1">
    <location>
        <begin position="35"/>
        <end position="55"/>
    </location>
</feature>
<evidence type="ECO:0000313" key="2">
    <source>
        <dbReference type="EMBL" id="KAF9064260.1"/>
    </source>
</evidence>
<keyword evidence="1" id="KW-1133">Transmembrane helix</keyword>
<keyword evidence="3" id="KW-1185">Reference proteome</keyword>
<sequence>MSLRPCPMFLQTLGAAFLPDSPICPYIYLRALRPYIQLILILTCYTLTILAIGAWRTTRKILRSVKEGNAYMGPYLEYKDYTGHTDERLKRVEAYHAEQNALSCTCYHFQSCIYPTLPLRQTLKPSNPPISPNGSQKRSGSLPILARGPVPGAYLEYAFGYAMYILVTSACLYSVMKVIVGSRLNTGSRLTKTSAFLEGNGCIEVLFVPGRGREWGWIGRMWGRFGGMVDLMHILRRITRVAVYKTSVLSCHYLNTLVIYVKLVGMHSPPPYISSHNRLSISPASYPFGSSSQNLASVRHSTVN</sequence>
<keyword evidence="1" id="KW-0472">Membrane</keyword>
<dbReference type="EMBL" id="JADNRY010000127">
    <property type="protein sequence ID" value="KAF9064260.1"/>
    <property type="molecule type" value="Genomic_DNA"/>
</dbReference>
<organism evidence="2 3">
    <name type="scientific">Rhodocollybia butyracea</name>
    <dbReference type="NCBI Taxonomy" id="206335"/>
    <lineage>
        <taxon>Eukaryota</taxon>
        <taxon>Fungi</taxon>
        <taxon>Dikarya</taxon>
        <taxon>Basidiomycota</taxon>
        <taxon>Agaricomycotina</taxon>
        <taxon>Agaricomycetes</taxon>
        <taxon>Agaricomycetidae</taxon>
        <taxon>Agaricales</taxon>
        <taxon>Marasmiineae</taxon>
        <taxon>Omphalotaceae</taxon>
        <taxon>Rhodocollybia</taxon>
    </lineage>
</organism>
<reference evidence="2" key="1">
    <citation type="submission" date="2020-11" db="EMBL/GenBank/DDBJ databases">
        <authorList>
            <consortium name="DOE Joint Genome Institute"/>
            <person name="Ahrendt S."/>
            <person name="Riley R."/>
            <person name="Andreopoulos W."/>
            <person name="Labutti K."/>
            <person name="Pangilinan J."/>
            <person name="Ruiz-Duenas F.J."/>
            <person name="Barrasa J.M."/>
            <person name="Sanchez-Garcia M."/>
            <person name="Camarero S."/>
            <person name="Miyauchi S."/>
            <person name="Serrano A."/>
            <person name="Linde D."/>
            <person name="Babiker R."/>
            <person name="Drula E."/>
            <person name="Ayuso-Fernandez I."/>
            <person name="Pacheco R."/>
            <person name="Padilla G."/>
            <person name="Ferreira P."/>
            <person name="Barriuso J."/>
            <person name="Kellner H."/>
            <person name="Castanera R."/>
            <person name="Alfaro M."/>
            <person name="Ramirez L."/>
            <person name="Pisabarro A.G."/>
            <person name="Kuo A."/>
            <person name="Tritt A."/>
            <person name="Lipzen A."/>
            <person name="He G."/>
            <person name="Yan M."/>
            <person name="Ng V."/>
            <person name="Cullen D."/>
            <person name="Martin F."/>
            <person name="Rosso M.-N."/>
            <person name="Henrissat B."/>
            <person name="Hibbett D."/>
            <person name="Martinez A.T."/>
            <person name="Grigoriev I.V."/>
        </authorList>
    </citation>
    <scope>NUCLEOTIDE SEQUENCE</scope>
    <source>
        <strain evidence="2">AH 40177</strain>
    </source>
</reference>